<proteinExistence type="predicted"/>
<dbReference type="EMBL" id="BGZK01000987">
    <property type="protein sequence ID" value="GBP67656.1"/>
    <property type="molecule type" value="Genomic_DNA"/>
</dbReference>
<sequence>MSFIRALVTGPFGTPPAPGGQEYSPVERTADSKPPVAHLAPTNPGTRAASKLFFDIAGSHPNALLRAAVDY</sequence>
<comment type="caution">
    <text evidence="2">The sequence shown here is derived from an EMBL/GenBank/DDBJ whole genome shotgun (WGS) entry which is preliminary data.</text>
</comment>
<name>A0A4C1XUK9_EUMVA</name>
<reference evidence="2 3" key="1">
    <citation type="journal article" date="2019" name="Commun. Biol.">
        <title>The bagworm genome reveals a unique fibroin gene that provides high tensile strength.</title>
        <authorList>
            <person name="Kono N."/>
            <person name="Nakamura H."/>
            <person name="Ohtoshi R."/>
            <person name="Tomita M."/>
            <person name="Numata K."/>
            <person name="Arakawa K."/>
        </authorList>
    </citation>
    <scope>NUCLEOTIDE SEQUENCE [LARGE SCALE GENOMIC DNA]</scope>
</reference>
<protein>
    <submittedName>
        <fullName evidence="2">Uncharacterized protein</fullName>
    </submittedName>
</protein>
<evidence type="ECO:0000313" key="2">
    <source>
        <dbReference type="EMBL" id="GBP67656.1"/>
    </source>
</evidence>
<dbReference type="AlphaFoldDB" id="A0A4C1XUK9"/>
<evidence type="ECO:0000313" key="3">
    <source>
        <dbReference type="Proteomes" id="UP000299102"/>
    </source>
</evidence>
<organism evidence="2 3">
    <name type="scientific">Eumeta variegata</name>
    <name type="common">Bagworm moth</name>
    <name type="synonym">Eumeta japonica</name>
    <dbReference type="NCBI Taxonomy" id="151549"/>
    <lineage>
        <taxon>Eukaryota</taxon>
        <taxon>Metazoa</taxon>
        <taxon>Ecdysozoa</taxon>
        <taxon>Arthropoda</taxon>
        <taxon>Hexapoda</taxon>
        <taxon>Insecta</taxon>
        <taxon>Pterygota</taxon>
        <taxon>Neoptera</taxon>
        <taxon>Endopterygota</taxon>
        <taxon>Lepidoptera</taxon>
        <taxon>Glossata</taxon>
        <taxon>Ditrysia</taxon>
        <taxon>Tineoidea</taxon>
        <taxon>Psychidae</taxon>
        <taxon>Oiketicinae</taxon>
        <taxon>Eumeta</taxon>
    </lineage>
</organism>
<gene>
    <name evidence="2" type="ORF">EVAR_98711_1</name>
</gene>
<accession>A0A4C1XUK9</accession>
<keyword evidence="3" id="KW-1185">Reference proteome</keyword>
<dbReference type="Proteomes" id="UP000299102">
    <property type="component" value="Unassembled WGS sequence"/>
</dbReference>
<evidence type="ECO:0000256" key="1">
    <source>
        <dbReference type="SAM" id="MobiDB-lite"/>
    </source>
</evidence>
<feature type="region of interest" description="Disordered" evidence="1">
    <location>
        <begin position="1"/>
        <end position="43"/>
    </location>
</feature>